<keyword evidence="2" id="KW-1185">Reference proteome</keyword>
<reference evidence="1" key="1">
    <citation type="submission" date="2023-04" db="EMBL/GenBank/DDBJ databases">
        <title>Draft Genome sequencing of Naganishia species isolated from polar environments using Oxford Nanopore Technology.</title>
        <authorList>
            <person name="Leo P."/>
            <person name="Venkateswaran K."/>
        </authorList>
    </citation>
    <scope>NUCLEOTIDE SEQUENCE</scope>
    <source>
        <strain evidence="1">MNA-CCFEE 5425</strain>
    </source>
</reference>
<sequence>MPSQRTIQRATQRATQRRIISPVSADDNEIDELASSQHSSSDDELESGDDDDDEEDEQEWEALAILDERTIPDPSHTRSRRAASSSNSSRSKPVPTITQYLIDWVGTDPKTGKHWAPSWENAQGATEGLVEEWKARKAVDPGLVGRYMKVQEEKKKQEKAAKRKGKSVDKQPSSVKKPTSARTTPAKRREAASTTVAPPLPFTKTAPETSTAAATTSTTGKRKRSPSTKTPAPTSPSIPTTTATNTSLENGSERRRTKKQKTSGTLLQANENIDRFAAGAGVSPRTIKKSSTYNTNNTNAVSVELPVPPLETAEVARPRESSRSARTHRVSQKPQPQPLPTQQQTTLPTLHQSTQPAHQHEQQQQQQHQSPSSVVEDSQPPLPVTSSDERSAIGATPASASGSFVTPQAAALHPAAGSPSASSSRSTGAVPTNASTSTRGTKGAPRPGAAYIASPLNKSTPAKRVLSVESPAQTAASRTTTADGLAQNDSLLVTEQLREPTSIRPHPPTAQTAISPPTSLDISASQADALSRALDLLMEEEDFLETAEAIHHSNANVNASVNGNAVAGPSNSNATDNDETREAADGEVDEADVRSVSEKPEAGSTENAEREVERNLQRTKQHYPIPQVTPSAFRQFGQQEQGASTSFNDTQPDSIADFEDSMVRPSHQRATKTTTTQAEIHATEIIPPAAQAHAEQDTSAAHAPAVIGQADVEMVVDMEMEVEDDSESFVPVLGEENWSRILNSSTIDPAMLGKPPGVLDEGNSTSSDDDSQRSGSHVATRQVQVEMHEQDDFVAHAARISALENELAREREEKRHLEDESDDKRRQLEEEKRHLQNDLEAMTREHKSTQEQYSLMQDLYTRASETTMRLNRQNEELREENEKMSTQLGVGLKQKDLFYQSILDAKDHELAETRAQRDLLVEQASRTGDIIREKAGRLPLVEAERNDALARIAACPLCSKLATESDEDSDYNPTQEDPIVPDYSRARRTCRNQAPEATHVPEVPEKRLHDGASRLHASPGEWEQYRKQYPVNSVERWVRPPNLLFPPVKPAMEKHFDLDIDSFSMVYMCRWRPAHGNACGALFANRKNLAEHAVEHFNDDIDK</sequence>
<accession>A0ACC2WN66</accession>
<dbReference type="Proteomes" id="UP001243375">
    <property type="component" value="Unassembled WGS sequence"/>
</dbReference>
<organism evidence="1 2">
    <name type="scientific">Naganishia vaughanmartiniae</name>
    <dbReference type="NCBI Taxonomy" id="1424756"/>
    <lineage>
        <taxon>Eukaryota</taxon>
        <taxon>Fungi</taxon>
        <taxon>Dikarya</taxon>
        <taxon>Basidiomycota</taxon>
        <taxon>Agaricomycotina</taxon>
        <taxon>Tremellomycetes</taxon>
        <taxon>Filobasidiales</taxon>
        <taxon>Filobasidiaceae</taxon>
        <taxon>Naganishia</taxon>
    </lineage>
</organism>
<comment type="caution">
    <text evidence="1">The sequence shown here is derived from an EMBL/GenBank/DDBJ whole genome shotgun (WGS) entry which is preliminary data.</text>
</comment>
<dbReference type="EMBL" id="JASBWU010000025">
    <property type="protein sequence ID" value="KAJ9112531.1"/>
    <property type="molecule type" value="Genomic_DNA"/>
</dbReference>
<proteinExistence type="predicted"/>
<evidence type="ECO:0000313" key="1">
    <source>
        <dbReference type="EMBL" id="KAJ9112531.1"/>
    </source>
</evidence>
<gene>
    <name evidence="1" type="ORF">QFC22_006288</name>
</gene>
<protein>
    <submittedName>
        <fullName evidence="1">Uncharacterized protein</fullName>
    </submittedName>
</protein>
<evidence type="ECO:0000313" key="2">
    <source>
        <dbReference type="Proteomes" id="UP001243375"/>
    </source>
</evidence>
<name>A0ACC2WN66_9TREE</name>